<evidence type="ECO:0000313" key="6">
    <source>
        <dbReference type="EMBL" id="CAH0107519.1"/>
    </source>
</evidence>
<keyword evidence="7" id="KW-1185">Reference proteome</keyword>
<dbReference type="AlphaFoldDB" id="A0A8J2W6V0"/>
<evidence type="ECO:0000256" key="2">
    <source>
        <dbReference type="ARBA" id="ARBA00022679"/>
    </source>
</evidence>
<dbReference type="PANTHER" id="PTHR43648">
    <property type="entry name" value="ELECTRON TRANSFER FLAVOPROTEIN BETA SUBUNIT LYSINE METHYLTRANSFERASE"/>
    <property type="match status" value="1"/>
</dbReference>
<gene>
    <name evidence="6" type="ORF">DGAL_LOCUS10823</name>
</gene>
<comment type="similarity">
    <text evidence="3">Belongs to the methyltransferase superfamily. ETFBKMT family.</text>
</comment>
<organism evidence="6 7">
    <name type="scientific">Daphnia galeata</name>
    <dbReference type="NCBI Taxonomy" id="27404"/>
    <lineage>
        <taxon>Eukaryota</taxon>
        <taxon>Metazoa</taxon>
        <taxon>Ecdysozoa</taxon>
        <taxon>Arthropoda</taxon>
        <taxon>Crustacea</taxon>
        <taxon>Branchiopoda</taxon>
        <taxon>Diplostraca</taxon>
        <taxon>Cladocera</taxon>
        <taxon>Anomopoda</taxon>
        <taxon>Daphniidae</taxon>
        <taxon>Daphnia</taxon>
    </lineage>
</organism>
<evidence type="ECO:0000256" key="1">
    <source>
        <dbReference type="ARBA" id="ARBA00022603"/>
    </source>
</evidence>
<dbReference type="InterPro" id="IPR050078">
    <property type="entry name" value="Ribosomal_L11_MeTrfase_PrmA"/>
</dbReference>
<dbReference type="Proteomes" id="UP000789390">
    <property type="component" value="Unassembled WGS sequence"/>
</dbReference>
<evidence type="ECO:0000256" key="4">
    <source>
        <dbReference type="ARBA" id="ARBA00041867"/>
    </source>
</evidence>
<dbReference type="OrthoDB" id="194386at2759"/>
<comment type="caution">
    <text evidence="6">The sequence shown here is derived from an EMBL/GenBank/DDBJ whole genome shotgun (WGS) entry which is preliminary data.</text>
</comment>
<proteinExistence type="inferred from homology"/>
<dbReference type="Gene3D" id="3.40.50.150">
    <property type="entry name" value="Vaccinia Virus protein VP39"/>
    <property type="match status" value="1"/>
</dbReference>
<dbReference type="CDD" id="cd02440">
    <property type="entry name" value="AdoMet_MTases"/>
    <property type="match status" value="1"/>
</dbReference>
<dbReference type="SUPFAM" id="SSF53335">
    <property type="entry name" value="S-adenosyl-L-methionine-dependent methyltransferases"/>
    <property type="match status" value="1"/>
</dbReference>
<name>A0A8J2W6V0_9CRUS</name>
<sequence length="301" mass="33699">MPVMCSLQSQYLLFHRIGAPFLLKRSVSSQNSLYSKYCKLIESYTVISQNHLTPELKLRLITQECPAWNQPVEQNSPHPLGEPFWAFYWPGGQALARYILDNQMITKGKRVLDFGCGSGALSIAALKSGAKFSLANDIDHMAIAASQLNAQINSVELNVCEDNLIGSDCVDFDVILVGDMLYDSALSDVIAAWLMKLRLAKKVILVGDPGRGPIGSSTVFANSLCHLAKYELDPFTKKDNYGFLQSHIFMKHHARRYSRLRKVLCQFLCPWSQQELLCADISLDFPLKSCNKYLEGNISIL</sequence>
<keyword evidence="2" id="KW-0808">Transferase</keyword>
<dbReference type="InterPro" id="IPR029063">
    <property type="entry name" value="SAM-dependent_MTases_sf"/>
</dbReference>
<dbReference type="GO" id="GO:0005759">
    <property type="term" value="C:mitochondrial matrix"/>
    <property type="evidence" value="ECO:0007669"/>
    <property type="project" value="TreeGrafter"/>
</dbReference>
<dbReference type="EMBL" id="CAKKLH010000277">
    <property type="protein sequence ID" value="CAH0107519.1"/>
    <property type="molecule type" value="Genomic_DNA"/>
</dbReference>
<accession>A0A8J2W6V0</accession>
<dbReference type="Pfam" id="PF06325">
    <property type="entry name" value="PrmA"/>
    <property type="match status" value="1"/>
</dbReference>
<reference evidence="6" key="1">
    <citation type="submission" date="2021-11" db="EMBL/GenBank/DDBJ databases">
        <authorList>
            <person name="Schell T."/>
        </authorList>
    </citation>
    <scope>NUCLEOTIDE SEQUENCE</scope>
    <source>
        <strain evidence="6">M5</strain>
    </source>
</reference>
<dbReference type="GO" id="GO:0032259">
    <property type="term" value="P:methylation"/>
    <property type="evidence" value="ECO:0007669"/>
    <property type="project" value="UniProtKB-KW"/>
</dbReference>
<evidence type="ECO:0000256" key="3">
    <source>
        <dbReference type="ARBA" id="ARBA00037932"/>
    </source>
</evidence>
<dbReference type="GO" id="GO:0016279">
    <property type="term" value="F:protein-lysine N-methyltransferase activity"/>
    <property type="evidence" value="ECO:0007669"/>
    <property type="project" value="TreeGrafter"/>
</dbReference>
<evidence type="ECO:0000256" key="5">
    <source>
        <dbReference type="ARBA" id="ARBA00042266"/>
    </source>
</evidence>
<evidence type="ECO:0000313" key="7">
    <source>
        <dbReference type="Proteomes" id="UP000789390"/>
    </source>
</evidence>
<dbReference type="PANTHER" id="PTHR43648:SF1">
    <property type="entry name" value="ELECTRON TRANSFER FLAVOPROTEIN BETA SUBUNIT LYSINE METHYLTRANSFERASE"/>
    <property type="match status" value="1"/>
</dbReference>
<keyword evidence="1" id="KW-0489">Methyltransferase</keyword>
<protein>
    <recommendedName>
        <fullName evidence="5">ETFB lysine methyltransferase</fullName>
    </recommendedName>
    <alternativeName>
        <fullName evidence="4">Protein N-lysine methyltransferase METTL20</fullName>
    </alternativeName>
</protein>